<gene>
    <name evidence="1" type="ORF">PM001_LOCUS21885</name>
</gene>
<dbReference type="EMBL" id="CAKLBY020000225">
    <property type="protein sequence ID" value="CAK7936735.1"/>
    <property type="molecule type" value="Genomic_DNA"/>
</dbReference>
<protein>
    <submittedName>
        <fullName evidence="1">Uncharacterized protein</fullName>
    </submittedName>
</protein>
<sequence length="68" mass="7564">MLPVCREREEAPVSVQDEDIVPDQTLPDTVATAKAAATIVNCSDRASVSLRSRRRRTRIRCTPRVADL</sequence>
<dbReference type="AlphaFoldDB" id="A0AAV1UTJ6"/>
<comment type="caution">
    <text evidence="1">The sequence shown here is derived from an EMBL/GenBank/DDBJ whole genome shotgun (WGS) entry which is preliminary data.</text>
</comment>
<proteinExistence type="predicted"/>
<dbReference type="Proteomes" id="UP001162060">
    <property type="component" value="Unassembled WGS sequence"/>
</dbReference>
<reference evidence="1" key="1">
    <citation type="submission" date="2024-01" db="EMBL/GenBank/DDBJ databases">
        <authorList>
            <person name="Webb A."/>
        </authorList>
    </citation>
    <scope>NUCLEOTIDE SEQUENCE</scope>
    <source>
        <strain evidence="1">Pm1</strain>
    </source>
</reference>
<evidence type="ECO:0000313" key="2">
    <source>
        <dbReference type="Proteomes" id="UP001162060"/>
    </source>
</evidence>
<organism evidence="1 2">
    <name type="scientific">Peronospora matthiolae</name>
    <dbReference type="NCBI Taxonomy" id="2874970"/>
    <lineage>
        <taxon>Eukaryota</taxon>
        <taxon>Sar</taxon>
        <taxon>Stramenopiles</taxon>
        <taxon>Oomycota</taxon>
        <taxon>Peronosporomycetes</taxon>
        <taxon>Peronosporales</taxon>
        <taxon>Peronosporaceae</taxon>
        <taxon>Peronospora</taxon>
    </lineage>
</organism>
<evidence type="ECO:0000313" key="1">
    <source>
        <dbReference type="EMBL" id="CAK7936735.1"/>
    </source>
</evidence>
<accession>A0AAV1UTJ6</accession>
<name>A0AAV1UTJ6_9STRA</name>